<dbReference type="GO" id="GO:0016491">
    <property type="term" value="F:oxidoreductase activity"/>
    <property type="evidence" value="ECO:0007669"/>
    <property type="project" value="UniProtKB-KW"/>
</dbReference>
<name>A0A2L0EKB1_SORCE</name>
<evidence type="ECO:0000313" key="5">
    <source>
        <dbReference type="Proteomes" id="UP000238348"/>
    </source>
</evidence>
<dbReference type="PANTHER" id="PTHR43669:SF3">
    <property type="entry name" value="ALCOHOL DEHYDROGENASE, PUTATIVE (AFU_ORTHOLOGUE AFUA_3G03445)-RELATED"/>
    <property type="match status" value="1"/>
</dbReference>
<dbReference type="InterPro" id="IPR020904">
    <property type="entry name" value="Sc_DH/Rdtase_CS"/>
</dbReference>
<dbReference type="InterPro" id="IPR002347">
    <property type="entry name" value="SDR_fam"/>
</dbReference>
<dbReference type="InterPro" id="IPR057326">
    <property type="entry name" value="KR_dom"/>
</dbReference>
<organism evidence="4 5">
    <name type="scientific">Sorangium cellulosum</name>
    <name type="common">Polyangium cellulosum</name>
    <dbReference type="NCBI Taxonomy" id="56"/>
    <lineage>
        <taxon>Bacteria</taxon>
        <taxon>Pseudomonadati</taxon>
        <taxon>Myxococcota</taxon>
        <taxon>Polyangia</taxon>
        <taxon>Polyangiales</taxon>
        <taxon>Polyangiaceae</taxon>
        <taxon>Sorangium</taxon>
    </lineage>
</organism>
<comment type="similarity">
    <text evidence="1">Belongs to the short-chain dehydrogenases/reductases (SDR) family.</text>
</comment>
<protein>
    <submittedName>
        <fullName evidence="4">Oxidoreductase</fullName>
        <ecNumber evidence="4">1.-.-.-</ecNumber>
    </submittedName>
</protein>
<dbReference type="CDD" id="cd05233">
    <property type="entry name" value="SDR_c"/>
    <property type="match status" value="1"/>
</dbReference>
<evidence type="ECO:0000259" key="3">
    <source>
        <dbReference type="SMART" id="SM00822"/>
    </source>
</evidence>
<proteinExistence type="inferred from homology"/>
<keyword evidence="2 4" id="KW-0560">Oxidoreductase</keyword>
<dbReference type="EC" id="1.-.-.-" evidence="4"/>
<dbReference type="PRINTS" id="PR00080">
    <property type="entry name" value="SDRFAMILY"/>
</dbReference>
<dbReference type="Pfam" id="PF13561">
    <property type="entry name" value="adh_short_C2"/>
    <property type="match status" value="1"/>
</dbReference>
<dbReference type="PRINTS" id="PR00081">
    <property type="entry name" value="GDHRDH"/>
</dbReference>
<evidence type="ECO:0000256" key="1">
    <source>
        <dbReference type="ARBA" id="ARBA00006484"/>
    </source>
</evidence>
<dbReference type="FunFam" id="3.40.50.720:FF:000084">
    <property type="entry name" value="Short-chain dehydrogenase reductase"/>
    <property type="match status" value="1"/>
</dbReference>
<evidence type="ECO:0000256" key="2">
    <source>
        <dbReference type="ARBA" id="ARBA00023002"/>
    </source>
</evidence>
<sequence length="271" mass="27847">MSAQSTSAQSTSAQPTSDRVALVTGAASGIGAATARRLSQSVGGLVLIDRSRDALHALAEELKGPELLLRDIDVGEEAPWSELEAAIEQRFGKLDHVVANAGVAHGAPIAETTFADWRRVLSVNLDGVFLTLRTGLRLLRKTGRGGTAVVVSSVAGAKAEPGIAAYGASKAGASHLVRVAAKEGARDQIRVNGVLPGGVETPIWSQAPFFQGLVKTAGSERAAFDQMAAMATPLGRYASADEIAGIILFLLSDASATMTGALVVSDGGYSL</sequence>
<dbReference type="PANTHER" id="PTHR43669">
    <property type="entry name" value="5-KETO-D-GLUCONATE 5-REDUCTASE"/>
    <property type="match status" value="1"/>
</dbReference>
<dbReference type="OrthoDB" id="9810734at2"/>
<dbReference type="EMBL" id="CP012673">
    <property type="protein sequence ID" value="AUX39719.1"/>
    <property type="molecule type" value="Genomic_DNA"/>
</dbReference>
<dbReference type="SMART" id="SM00822">
    <property type="entry name" value="PKS_KR"/>
    <property type="match status" value="1"/>
</dbReference>
<gene>
    <name evidence="4" type="ORF">SOCE26_011140</name>
</gene>
<dbReference type="PROSITE" id="PS00061">
    <property type="entry name" value="ADH_SHORT"/>
    <property type="match status" value="1"/>
</dbReference>
<feature type="domain" description="Ketoreductase" evidence="3">
    <location>
        <begin position="19"/>
        <end position="207"/>
    </location>
</feature>
<dbReference type="Gene3D" id="3.40.50.720">
    <property type="entry name" value="NAD(P)-binding Rossmann-like Domain"/>
    <property type="match status" value="1"/>
</dbReference>
<accession>A0A2L0EKB1</accession>
<dbReference type="SUPFAM" id="SSF51735">
    <property type="entry name" value="NAD(P)-binding Rossmann-fold domains"/>
    <property type="match status" value="1"/>
</dbReference>
<evidence type="ECO:0000313" key="4">
    <source>
        <dbReference type="EMBL" id="AUX39719.1"/>
    </source>
</evidence>
<reference evidence="4 5" key="1">
    <citation type="submission" date="2015-09" db="EMBL/GenBank/DDBJ databases">
        <title>Sorangium comparison.</title>
        <authorList>
            <person name="Zaburannyi N."/>
            <person name="Bunk B."/>
            <person name="Overmann J."/>
            <person name="Mueller R."/>
        </authorList>
    </citation>
    <scope>NUCLEOTIDE SEQUENCE [LARGE SCALE GENOMIC DNA]</scope>
    <source>
        <strain evidence="4 5">So ce26</strain>
    </source>
</reference>
<dbReference type="Proteomes" id="UP000238348">
    <property type="component" value="Chromosome"/>
</dbReference>
<dbReference type="AlphaFoldDB" id="A0A2L0EKB1"/>
<dbReference type="InterPro" id="IPR036291">
    <property type="entry name" value="NAD(P)-bd_dom_sf"/>
</dbReference>